<sequence>MGSMDAARAMTGFFDAPVRGKNLDDLRRANLSTALGLIHAAGSISRADLTRSMGLNRSTIATIVADLEARDLIVVGEARDTKRIGRPSLEISTSVRHVVIAVNPELDATTLGIVAMGGRVLREVRMEHERPPTAREVVNSVRALVAGMQPELGERHVVIGVALAVPGLVSAVDGSVRLAPHLGWVDEPISAMLADALGVPAWAANDASCGVVAEVLFGAGTGSGNVVFLNGGASGIGGGIVAEARLIQGRGGFGGEIGHTLVRTDGAACRCGSQGCLEAEVTRRALLEAVDLGVERSHELEALLAEAYVDRDDVRALLDAQLASLAVALRTIINTLNPEVVVLGGFLEILGRIGGERLERMLRADALPGPAEQVRLQGARLGRMSLLIGAAELAFRPFLSDPIAVPVAAGRASLADLG</sequence>
<dbReference type="SUPFAM" id="SSF53067">
    <property type="entry name" value="Actin-like ATPase domain"/>
    <property type="match status" value="1"/>
</dbReference>
<feature type="domain" description="HTH marR-type" evidence="2">
    <location>
        <begin position="34"/>
        <end position="83"/>
    </location>
</feature>
<protein>
    <submittedName>
        <fullName evidence="3">ROK family transcriptional regulator</fullName>
    </submittedName>
</protein>
<organism evidence="3 4">
    <name type="scientific">Microbacterium hatanonis</name>
    <dbReference type="NCBI Taxonomy" id="404366"/>
    <lineage>
        <taxon>Bacteria</taxon>
        <taxon>Bacillati</taxon>
        <taxon>Actinomycetota</taxon>
        <taxon>Actinomycetes</taxon>
        <taxon>Micrococcales</taxon>
        <taxon>Microbacteriaceae</taxon>
        <taxon>Microbacterium</taxon>
    </lineage>
</organism>
<dbReference type="PANTHER" id="PTHR18964">
    <property type="entry name" value="ROK (REPRESSOR, ORF, KINASE) FAMILY"/>
    <property type="match status" value="1"/>
</dbReference>
<evidence type="ECO:0000256" key="1">
    <source>
        <dbReference type="ARBA" id="ARBA00006479"/>
    </source>
</evidence>
<evidence type="ECO:0000313" key="4">
    <source>
        <dbReference type="Proteomes" id="UP000321034"/>
    </source>
</evidence>
<dbReference type="Gene3D" id="3.30.420.40">
    <property type="match status" value="2"/>
</dbReference>
<proteinExistence type="inferred from homology"/>
<dbReference type="EMBL" id="VRSV01000002">
    <property type="protein sequence ID" value="TXK09509.1"/>
    <property type="molecule type" value="Genomic_DNA"/>
</dbReference>
<dbReference type="Pfam" id="PF00480">
    <property type="entry name" value="ROK"/>
    <property type="match status" value="1"/>
</dbReference>
<keyword evidence="4" id="KW-1185">Reference proteome</keyword>
<dbReference type="AlphaFoldDB" id="A0A5C8HTZ2"/>
<evidence type="ECO:0000313" key="3">
    <source>
        <dbReference type="EMBL" id="TXK09509.1"/>
    </source>
</evidence>
<dbReference type="OrthoDB" id="5174513at2"/>
<dbReference type="InterPro" id="IPR000600">
    <property type="entry name" value="ROK"/>
</dbReference>
<dbReference type="Pfam" id="PF12802">
    <property type="entry name" value="MarR_2"/>
    <property type="match status" value="1"/>
</dbReference>
<name>A0A5C8HTZ2_9MICO</name>
<dbReference type="InterPro" id="IPR036388">
    <property type="entry name" value="WH-like_DNA-bd_sf"/>
</dbReference>
<gene>
    <name evidence="3" type="ORF">FVP77_11330</name>
</gene>
<dbReference type="PANTHER" id="PTHR18964:SF149">
    <property type="entry name" value="BIFUNCTIONAL UDP-N-ACETYLGLUCOSAMINE 2-EPIMERASE_N-ACETYLMANNOSAMINE KINASE"/>
    <property type="match status" value="1"/>
</dbReference>
<comment type="similarity">
    <text evidence="1">Belongs to the ROK (NagC/XylR) family.</text>
</comment>
<reference evidence="3 4" key="1">
    <citation type="submission" date="2019-08" db="EMBL/GenBank/DDBJ databases">
        <authorList>
            <person name="Dong K."/>
        </authorList>
    </citation>
    <scope>NUCLEOTIDE SEQUENCE [LARGE SCALE GENOMIC DNA]</scope>
    <source>
        <strain evidence="3 4">JCM14558</strain>
    </source>
</reference>
<dbReference type="InterPro" id="IPR036390">
    <property type="entry name" value="WH_DNA-bd_sf"/>
</dbReference>
<evidence type="ECO:0000259" key="2">
    <source>
        <dbReference type="Pfam" id="PF12802"/>
    </source>
</evidence>
<dbReference type="Proteomes" id="UP000321034">
    <property type="component" value="Unassembled WGS sequence"/>
</dbReference>
<comment type="caution">
    <text evidence="3">The sequence shown here is derived from an EMBL/GenBank/DDBJ whole genome shotgun (WGS) entry which is preliminary data.</text>
</comment>
<dbReference type="InterPro" id="IPR000835">
    <property type="entry name" value="HTH_MarR-typ"/>
</dbReference>
<dbReference type="SUPFAM" id="SSF46785">
    <property type="entry name" value="Winged helix' DNA-binding domain"/>
    <property type="match status" value="1"/>
</dbReference>
<accession>A0A5C8HTZ2</accession>
<dbReference type="Gene3D" id="1.10.10.10">
    <property type="entry name" value="Winged helix-like DNA-binding domain superfamily/Winged helix DNA-binding domain"/>
    <property type="match status" value="1"/>
</dbReference>
<dbReference type="InterPro" id="IPR043129">
    <property type="entry name" value="ATPase_NBD"/>
</dbReference>